<dbReference type="PANTHER" id="PTHR23507:SF37">
    <property type="entry name" value="GH08173P"/>
    <property type="match status" value="1"/>
</dbReference>
<dbReference type="PANTHER" id="PTHR23507">
    <property type="entry name" value="ZGC:174356"/>
    <property type="match status" value="1"/>
</dbReference>
<comment type="subcellular location">
    <subcellularLocation>
        <location evidence="1">Membrane</location>
        <topology evidence="1">Multi-pass membrane protein</topology>
    </subcellularLocation>
</comment>
<evidence type="ECO:0000256" key="4">
    <source>
        <dbReference type="ARBA" id="ARBA00023136"/>
    </source>
</evidence>
<dbReference type="AlphaFoldDB" id="A0AA39C2X4"/>
<feature type="compositionally biased region" description="Basic and acidic residues" evidence="5">
    <location>
        <begin position="108"/>
        <end position="120"/>
    </location>
</feature>
<name>A0AA39C2X4_9HYME</name>
<proteinExistence type="predicted"/>
<keyword evidence="3" id="KW-1133">Transmembrane helix</keyword>
<dbReference type="GO" id="GO:0016020">
    <property type="term" value="C:membrane"/>
    <property type="evidence" value="ECO:0007669"/>
    <property type="project" value="UniProtKB-SubCell"/>
</dbReference>
<protein>
    <submittedName>
        <fullName evidence="6">Uncharacterized protein</fullName>
    </submittedName>
</protein>
<feature type="region of interest" description="Disordered" evidence="5">
    <location>
        <begin position="88"/>
        <end position="120"/>
    </location>
</feature>
<reference evidence="6" key="2">
    <citation type="submission" date="2023-03" db="EMBL/GenBank/DDBJ databases">
        <authorList>
            <person name="Inwood S.N."/>
            <person name="Skelly J.G."/>
            <person name="Guhlin J."/>
            <person name="Harrop T.W.R."/>
            <person name="Goldson S.G."/>
            <person name="Dearden P.K."/>
        </authorList>
    </citation>
    <scope>NUCLEOTIDE SEQUENCE</scope>
    <source>
        <strain evidence="6">Irish</strain>
        <tissue evidence="6">Whole body</tissue>
    </source>
</reference>
<keyword evidence="7" id="KW-1185">Reference proteome</keyword>
<evidence type="ECO:0000256" key="2">
    <source>
        <dbReference type="ARBA" id="ARBA00022692"/>
    </source>
</evidence>
<evidence type="ECO:0000256" key="3">
    <source>
        <dbReference type="ARBA" id="ARBA00022989"/>
    </source>
</evidence>
<evidence type="ECO:0000313" key="6">
    <source>
        <dbReference type="EMBL" id="KAK0156957.1"/>
    </source>
</evidence>
<organism evidence="6 7">
    <name type="scientific">Microctonus aethiopoides</name>
    <dbReference type="NCBI Taxonomy" id="144406"/>
    <lineage>
        <taxon>Eukaryota</taxon>
        <taxon>Metazoa</taxon>
        <taxon>Ecdysozoa</taxon>
        <taxon>Arthropoda</taxon>
        <taxon>Hexapoda</taxon>
        <taxon>Insecta</taxon>
        <taxon>Pterygota</taxon>
        <taxon>Neoptera</taxon>
        <taxon>Endopterygota</taxon>
        <taxon>Hymenoptera</taxon>
        <taxon>Apocrita</taxon>
        <taxon>Ichneumonoidea</taxon>
        <taxon>Braconidae</taxon>
        <taxon>Euphorinae</taxon>
        <taxon>Microctonus</taxon>
    </lineage>
</organism>
<dbReference type="Proteomes" id="UP001168990">
    <property type="component" value="Unassembled WGS sequence"/>
</dbReference>
<dbReference type="GO" id="GO:0022857">
    <property type="term" value="F:transmembrane transporter activity"/>
    <property type="evidence" value="ECO:0007669"/>
    <property type="project" value="TreeGrafter"/>
</dbReference>
<accession>A0AA39C2X4</accession>
<dbReference type="EMBL" id="JAQQBS010001871">
    <property type="protein sequence ID" value="KAK0156957.1"/>
    <property type="molecule type" value="Genomic_DNA"/>
</dbReference>
<reference evidence="6" key="1">
    <citation type="journal article" date="2023" name="bioRxiv">
        <title>Scaffold-level genome assemblies of two parasitoid biocontrol wasps reveal the parthenogenesis mechanism and an associated novel virus.</title>
        <authorList>
            <person name="Inwood S."/>
            <person name="Skelly J."/>
            <person name="Guhlin J."/>
            <person name="Harrop T."/>
            <person name="Goldson S."/>
            <person name="Dearden P."/>
        </authorList>
    </citation>
    <scope>NUCLEOTIDE SEQUENCE</scope>
    <source>
        <strain evidence="6">Irish</strain>
        <tissue evidence="6">Whole body</tissue>
    </source>
</reference>
<keyword evidence="4" id="KW-0472">Membrane</keyword>
<sequence>MLIVAPTLSKLLGMRDTLIVSIGALSHAVGRILFASAAQPSLSYAGAAVAAIGPIVAPVLRSMMSKVVPINERGTSLIIFKYMIHFSSGSSEQDPDNCETEESSIDVSGRDEIKSDCENA</sequence>
<gene>
    <name evidence="6" type="ORF">PV328_012080</name>
</gene>
<keyword evidence="2" id="KW-0812">Transmembrane</keyword>
<evidence type="ECO:0000256" key="1">
    <source>
        <dbReference type="ARBA" id="ARBA00004141"/>
    </source>
</evidence>
<evidence type="ECO:0000313" key="7">
    <source>
        <dbReference type="Proteomes" id="UP001168990"/>
    </source>
</evidence>
<evidence type="ECO:0000256" key="5">
    <source>
        <dbReference type="SAM" id="MobiDB-lite"/>
    </source>
</evidence>
<feature type="compositionally biased region" description="Acidic residues" evidence="5">
    <location>
        <begin position="93"/>
        <end position="104"/>
    </location>
</feature>
<comment type="caution">
    <text evidence="6">The sequence shown here is derived from an EMBL/GenBank/DDBJ whole genome shotgun (WGS) entry which is preliminary data.</text>
</comment>